<dbReference type="OrthoDB" id="1689651at2"/>
<feature type="transmembrane region" description="Helical" evidence="1">
    <location>
        <begin position="100"/>
        <end position="121"/>
    </location>
</feature>
<feature type="transmembrane region" description="Helical" evidence="1">
    <location>
        <begin position="166"/>
        <end position="186"/>
    </location>
</feature>
<reference evidence="2 3" key="1">
    <citation type="submission" date="2019-02" db="EMBL/GenBank/DDBJ databases">
        <title>Sequencing the genomes of 1000 actinobacteria strains.</title>
        <authorList>
            <person name="Klenk H.-P."/>
        </authorList>
    </citation>
    <scope>NUCLEOTIDE SEQUENCE [LARGE SCALE GENOMIC DNA]</scope>
    <source>
        <strain evidence="2 3">DSM 18319</strain>
    </source>
</reference>
<dbReference type="Pfam" id="PF06166">
    <property type="entry name" value="DUF979"/>
    <property type="match status" value="1"/>
</dbReference>
<name>A0A4Q8ALD2_9MICO</name>
<sequence>MSDIGPQLLEATFVLVGVLLGITGVRSLLNKSNPRRFTTAAFWLLLAITFAFGAVLPYWVTGVLILAIGALSLARGVKTGKLDEGTPEERAAGARRLRSWIFLPALALAGIAVLISTLAPFGEVSGTLSIGVASVAALGIAWAMTRAPAGVVVAQGDRMVQQVGPIGMLPQFLAMLGVVFTSAGVGEVVSNGIAGIVPEDSPLAGVIAYCVGMALFTIIVGNTFAAFTVITAGIGIPFVIALGGDPVVVGALAMTAGFCGTLVTPMAANFNALPVALLEMKKPYGVIKAQAPLAAVLFVIQVALMYFWAF</sequence>
<gene>
    <name evidence="2" type="ORF">EV379_1702</name>
</gene>
<keyword evidence="1" id="KW-1133">Transmembrane helix</keyword>
<feature type="transmembrane region" description="Helical" evidence="1">
    <location>
        <begin position="247"/>
        <end position="270"/>
    </location>
</feature>
<organism evidence="2 3">
    <name type="scientific">Microterricola gilva</name>
    <dbReference type="NCBI Taxonomy" id="393267"/>
    <lineage>
        <taxon>Bacteria</taxon>
        <taxon>Bacillati</taxon>
        <taxon>Actinomycetota</taxon>
        <taxon>Actinomycetes</taxon>
        <taxon>Micrococcales</taxon>
        <taxon>Microbacteriaceae</taxon>
        <taxon>Microterricola</taxon>
    </lineage>
</organism>
<keyword evidence="1" id="KW-0812">Transmembrane</keyword>
<dbReference type="RefSeq" id="WP_130505739.1">
    <property type="nucleotide sequence ID" value="NZ_SHLC01000001.1"/>
</dbReference>
<evidence type="ECO:0000313" key="3">
    <source>
        <dbReference type="Proteomes" id="UP000291483"/>
    </source>
</evidence>
<feature type="transmembrane region" description="Helical" evidence="1">
    <location>
        <begin position="206"/>
        <end position="235"/>
    </location>
</feature>
<feature type="transmembrane region" description="Helical" evidence="1">
    <location>
        <begin position="41"/>
        <end position="74"/>
    </location>
</feature>
<accession>A0A4Q8ALD2</accession>
<feature type="transmembrane region" description="Helical" evidence="1">
    <location>
        <begin position="12"/>
        <end position="29"/>
    </location>
</feature>
<evidence type="ECO:0000256" key="1">
    <source>
        <dbReference type="SAM" id="Phobius"/>
    </source>
</evidence>
<comment type="caution">
    <text evidence="2">The sequence shown here is derived from an EMBL/GenBank/DDBJ whole genome shotgun (WGS) entry which is preliminary data.</text>
</comment>
<dbReference type="AlphaFoldDB" id="A0A4Q8ALD2"/>
<dbReference type="Proteomes" id="UP000291483">
    <property type="component" value="Unassembled WGS sequence"/>
</dbReference>
<dbReference type="InterPro" id="IPR009323">
    <property type="entry name" value="DUF979"/>
</dbReference>
<evidence type="ECO:0000313" key="2">
    <source>
        <dbReference type="EMBL" id="RZU65370.1"/>
    </source>
</evidence>
<proteinExistence type="predicted"/>
<protein>
    <submittedName>
        <fullName evidence="2">Putative membrane protein</fullName>
    </submittedName>
</protein>
<dbReference type="EMBL" id="SHLC01000001">
    <property type="protein sequence ID" value="RZU65370.1"/>
    <property type="molecule type" value="Genomic_DNA"/>
</dbReference>
<feature type="transmembrane region" description="Helical" evidence="1">
    <location>
        <begin position="127"/>
        <end position="145"/>
    </location>
</feature>
<feature type="transmembrane region" description="Helical" evidence="1">
    <location>
        <begin position="290"/>
        <end position="309"/>
    </location>
</feature>
<keyword evidence="3" id="KW-1185">Reference proteome</keyword>
<keyword evidence="1" id="KW-0472">Membrane</keyword>